<accession>A0AA38RHI8</accession>
<organism evidence="1 2">
    <name type="scientific">Pleurostoma richardsiae</name>
    <dbReference type="NCBI Taxonomy" id="41990"/>
    <lineage>
        <taxon>Eukaryota</taxon>
        <taxon>Fungi</taxon>
        <taxon>Dikarya</taxon>
        <taxon>Ascomycota</taxon>
        <taxon>Pezizomycotina</taxon>
        <taxon>Sordariomycetes</taxon>
        <taxon>Sordariomycetidae</taxon>
        <taxon>Calosphaeriales</taxon>
        <taxon>Pleurostomataceae</taxon>
        <taxon>Pleurostoma</taxon>
    </lineage>
</organism>
<keyword evidence="2" id="KW-1185">Reference proteome</keyword>
<evidence type="ECO:0000313" key="2">
    <source>
        <dbReference type="Proteomes" id="UP001174694"/>
    </source>
</evidence>
<comment type="caution">
    <text evidence="1">The sequence shown here is derived from an EMBL/GenBank/DDBJ whole genome shotgun (WGS) entry which is preliminary data.</text>
</comment>
<proteinExistence type="predicted"/>
<name>A0AA38RHI8_9PEZI</name>
<sequence length="107" mass="11581">MVVMAEVMLELALDDDAAAELVLEADKEVELVNELAALDEDETELLVDDVLELVDKDETELLDVLEVIDVALGTYAVTTLVTGGSEMQLQALDKREAGYDVVNRGDG</sequence>
<dbReference type="AlphaFoldDB" id="A0AA38RHI8"/>
<reference evidence="1" key="1">
    <citation type="submission" date="2022-07" db="EMBL/GenBank/DDBJ databases">
        <title>Fungi with potential for degradation of polypropylene.</title>
        <authorList>
            <person name="Gostincar C."/>
        </authorList>
    </citation>
    <scope>NUCLEOTIDE SEQUENCE</scope>
    <source>
        <strain evidence="1">EXF-13308</strain>
    </source>
</reference>
<evidence type="ECO:0000313" key="1">
    <source>
        <dbReference type="EMBL" id="KAJ9132183.1"/>
    </source>
</evidence>
<gene>
    <name evidence="1" type="ORF">NKR23_g11374</name>
</gene>
<dbReference type="Proteomes" id="UP001174694">
    <property type="component" value="Unassembled WGS sequence"/>
</dbReference>
<dbReference type="EMBL" id="JANBVO010000060">
    <property type="protein sequence ID" value="KAJ9132183.1"/>
    <property type="molecule type" value="Genomic_DNA"/>
</dbReference>
<protein>
    <submittedName>
        <fullName evidence="1">Uncharacterized protein</fullName>
    </submittedName>
</protein>